<comment type="caution">
    <text evidence="2">The sequence shown here is derived from an EMBL/GenBank/DDBJ whole genome shotgun (WGS) entry which is preliminary data.</text>
</comment>
<evidence type="ECO:0000313" key="2">
    <source>
        <dbReference type="EMBL" id="GIE23158.1"/>
    </source>
</evidence>
<proteinExistence type="predicted"/>
<dbReference type="RefSeq" id="WP_203840203.1">
    <property type="nucleotide sequence ID" value="NZ_BAAATV010000014.1"/>
</dbReference>
<dbReference type="Proteomes" id="UP000603200">
    <property type="component" value="Unassembled WGS sequence"/>
</dbReference>
<keyword evidence="3" id="KW-1185">Reference proteome</keyword>
<evidence type="ECO:0000313" key="3">
    <source>
        <dbReference type="Proteomes" id="UP000603200"/>
    </source>
</evidence>
<organism evidence="2 3">
    <name type="scientific">Winogradskya humida</name>
    <dbReference type="NCBI Taxonomy" id="113566"/>
    <lineage>
        <taxon>Bacteria</taxon>
        <taxon>Bacillati</taxon>
        <taxon>Actinomycetota</taxon>
        <taxon>Actinomycetes</taxon>
        <taxon>Micromonosporales</taxon>
        <taxon>Micromonosporaceae</taxon>
        <taxon>Winogradskya</taxon>
    </lineage>
</organism>
<sequence length="324" mass="32466">MKIVAAGVVAVLVVGVAGCANGSPAAPDPAVAAAPGFPAQAALAVLAAFDQADSVASAAADPAGLKAQEVPPSLDVSLAAAHRATLAKRTPPSFVHTQPGFAVPAGDASCFLVVASLKVTGTELPLSDVTQFVRQEGGGWKASHNVGVGQSGVAQARTLAGSTALPSTTALDDVRRKDLEAEVFARTTAAGSPNLSVLATSNLLDRQFAAGWEVYQQQLGGAGMTAARELREAQWSQCAARTDAGVFAFLTLRAADTVSGSKGKPAVLAPQSPDLAGLGRTGPVSASRIVISRVQVFLLFVPAAAGQPATLLGLTDAPTALSTS</sequence>
<feature type="signal peptide" evidence="1">
    <location>
        <begin position="1"/>
        <end position="25"/>
    </location>
</feature>
<protein>
    <recommendedName>
        <fullName evidence="4">Lipoprotein</fullName>
    </recommendedName>
</protein>
<evidence type="ECO:0008006" key="4">
    <source>
        <dbReference type="Google" id="ProtNLM"/>
    </source>
</evidence>
<reference evidence="2 3" key="1">
    <citation type="submission" date="2021-01" db="EMBL/GenBank/DDBJ databases">
        <title>Whole genome shotgun sequence of Actinoplanes humidus NBRC 14915.</title>
        <authorList>
            <person name="Komaki H."/>
            <person name="Tamura T."/>
        </authorList>
    </citation>
    <scope>NUCLEOTIDE SEQUENCE [LARGE SCALE GENOMIC DNA]</scope>
    <source>
        <strain evidence="2 3">NBRC 14915</strain>
    </source>
</reference>
<keyword evidence="1" id="KW-0732">Signal</keyword>
<dbReference type="EMBL" id="BOMN01000087">
    <property type="protein sequence ID" value="GIE23158.1"/>
    <property type="molecule type" value="Genomic_DNA"/>
</dbReference>
<name>A0ABQ3ZX45_9ACTN</name>
<feature type="chain" id="PRO_5046776717" description="Lipoprotein" evidence="1">
    <location>
        <begin position="26"/>
        <end position="324"/>
    </location>
</feature>
<gene>
    <name evidence="2" type="ORF">Ahu01nite_062600</name>
</gene>
<accession>A0ABQ3ZX45</accession>
<evidence type="ECO:0000256" key="1">
    <source>
        <dbReference type="SAM" id="SignalP"/>
    </source>
</evidence>
<dbReference type="PROSITE" id="PS51257">
    <property type="entry name" value="PROKAR_LIPOPROTEIN"/>
    <property type="match status" value="1"/>
</dbReference>